<protein>
    <submittedName>
        <fullName evidence="2">Uncharacterized protein</fullName>
    </submittedName>
</protein>
<reference evidence="2 3" key="1">
    <citation type="journal article" date="2023" name="Mol. Ecol. Resour.">
        <title>Chromosome-level genome assembly of a triploid poplar Populus alba 'Berolinensis'.</title>
        <authorList>
            <person name="Chen S."/>
            <person name="Yu Y."/>
            <person name="Wang X."/>
            <person name="Wang S."/>
            <person name="Zhang T."/>
            <person name="Zhou Y."/>
            <person name="He R."/>
            <person name="Meng N."/>
            <person name="Wang Y."/>
            <person name="Liu W."/>
            <person name="Liu Z."/>
            <person name="Liu J."/>
            <person name="Guo Q."/>
            <person name="Huang H."/>
            <person name="Sederoff R.R."/>
            <person name="Wang G."/>
            <person name="Qu G."/>
            <person name="Chen S."/>
        </authorList>
    </citation>
    <scope>NUCLEOTIDE SEQUENCE [LARGE SCALE GENOMIC DNA]</scope>
    <source>
        <strain evidence="2">SC-2020</strain>
    </source>
</reference>
<feature type="region of interest" description="Disordered" evidence="1">
    <location>
        <begin position="63"/>
        <end position="82"/>
    </location>
</feature>
<proteinExistence type="predicted"/>
<accession>A0AAD6R0J4</accession>
<comment type="caution">
    <text evidence="2">The sequence shown here is derived from an EMBL/GenBank/DDBJ whole genome shotgun (WGS) entry which is preliminary data.</text>
</comment>
<organism evidence="2 3">
    <name type="scientific">Populus alba x Populus x berolinensis</name>
    <dbReference type="NCBI Taxonomy" id="444605"/>
    <lineage>
        <taxon>Eukaryota</taxon>
        <taxon>Viridiplantae</taxon>
        <taxon>Streptophyta</taxon>
        <taxon>Embryophyta</taxon>
        <taxon>Tracheophyta</taxon>
        <taxon>Spermatophyta</taxon>
        <taxon>Magnoliopsida</taxon>
        <taxon>eudicotyledons</taxon>
        <taxon>Gunneridae</taxon>
        <taxon>Pentapetalae</taxon>
        <taxon>rosids</taxon>
        <taxon>fabids</taxon>
        <taxon>Malpighiales</taxon>
        <taxon>Salicaceae</taxon>
        <taxon>Saliceae</taxon>
        <taxon>Populus</taxon>
    </lineage>
</organism>
<dbReference type="AlphaFoldDB" id="A0AAD6R0J4"/>
<evidence type="ECO:0000256" key="1">
    <source>
        <dbReference type="SAM" id="MobiDB-lite"/>
    </source>
</evidence>
<name>A0AAD6R0J4_9ROSI</name>
<evidence type="ECO:0000313" key="2">
    <source>
        <dbReference type="EMBL" id="KAJ6999883.1"/>
    </source>
</evidence>
<sequence length="82" mass="8612">MQASNRLIGKTIADNYLLPWALAVSYNNPSYLGIGQNGWLGVAGNVWEDGVSKLKAKVVSSSGSKSTGLEQGMRTVAARSLG</sequence>
<dbReference type="EMBL" id="JAQIZT010000004">
    <property type="protein sequence ID" value="KAJ6999883.1"/>
    <property type="molecule type" value="Genomic_DNA"/>
</dbReference>
<evidence type="ECO:0000313" key="3">
    <source>
        <dbReference type="Proteomes" id="UP001164929"/>
    </source>
</evidence>
<gene>
    <name evidence="2" type="ORF">NC653_010590</name>
</gene>
<keyword evidence="3" id="KW-1185">Reference proteome</keyword>
<dbReference type="Proteomes" id="UP001164929">
    <property type="component" value="Chromosome 4"/>
</dbReference>